<evidence type="ECO:0000256" key="7">
    <source>
        <dbReference type="SAM" id="Phobius"/>
    </source>
</evidence>
<dbReference type="GO" id="GO:0005886">
    <property type="term" value="C:plasma membrane"/>
    <property type="evidence" value="ECO:0007669"/>
    <property type="project" value="TreeGrafter"/>
</dbReference>
<feature type="transmembrane region" description="Helical" evidence="7">
    <location>
        <begin position="456"/>
        <end position="474"/>
    </location>
</feature>
<dbReference type="STRING" id="28092.WM40_12930"/>
<keyword evidence="3 7" id="KW-0812">Transmembrane</keyword>
<organism evidence="8 9">
    <name type="scientific">Robbsia andropogonis</name>
    <dbReference type="NCBI Taxonomy" id="28092"/>
    <lineage>
        <taxon>Bacteria</taxon>
        <taxon>Pseudomonadati</taxon>
        <taxon>Pseudomonadota</taxon>
        <taxon>Betaproteobacteria</taxon>
        <taxon>Burkholderiales</taxon>
        <taxon>Burkholderiaceae</taxon>
        <taxon>Robbsia</taxon>
    </lineage>
</organism>
<comment type="caution">
    <text evidence="8">The sequence shown here is derived from an EMBL/GenBank/DDBJ whole genome shotgun (WGS) entry which is preliminary data.</text>
</comment>
<keyword evidence="9" id="KW-1185">Reference proteome</keyword>
<sequence>MDGTDSTAHSHAGSGVTAVPTRWIRFVGAGAMIAVGYMDPGNWATDLAAGAQFGYTLLSVVLLASVAAMLLQWTASRVGLVTGRDLAQLCRERFGPRTARYLWITSEVAIIACDVAEVVGSAVALQLLLGVSLTVGVVLCAVGTIALLGLKRFGSRAIEIVVTALILFVGASFAAQLAVAHPDWHAVAQGLVPTADLVRHAGMLWLAAGILGATVMPHNLYLHSALVKHYAHADHGVGHVATACAREQDTARRNRVTGIFIRGYRAAMTGEALPREPISPGAPALIDRALRTVGFDTFASLTFAFLINAALLILAASVFHAAGWTQVDDLGDAHRLLSPLVGNGWSATLFASALLACGLNSTVTGTLAGQVVMEGFMRWRLRDWQRTLLTRALALGPALWAVAWFGPQGSNRLLVASQVVLSMQLPLAVIPLMIFAQNRQLMGQWAVRGIRGWVNWAITAAILMLNGMLILQFLQ</sequence>
<feature type="transmembrane region" description="Helical" evidence="7">
    <location>
        <begin position="201"/>
        <end position="222"/>
    </location>
</feature>
<dbReference type="PANTHER" id="PTHR11706:SF33">
    <property type="entry name" value="NATURAL RESISTANCE-ASSOCIATED MACROPHAGE PROTEIN 2"/>
    <property type="match status" value="1"/>
</dbReference>
<dbReference type="Proteomes" id="UP000033618">
    <property type="component" value="Unassembled WGS sequence"/>
</dbReference>
<dbReference type="PANTHER" id="PTHR11706">
    <property type="entry name" value="SOLUTE CARRIER PROTEIN FAMILY 11 MEMBER"/>
    <property type="match status" value="1"/>
</dbReference>
<dbReference type="PATRIC" id="fig|28092.6.peg.3042"/>
<dbReference type="GO" id="GO:0034755">
    <property type="term" value="P:iron ion transmembrane transport"/>
    <property type="evidence" value="ECO:0007669"/>
    <property type="project" value="TreeGrafter"/>
</dbReference>
<keyword evidence="6 7" id="KW-0472">Membrane</keyword>
<evidence type="ECO:0000256" key="1">
    <source>
        <dbReference type="ARBA" id="ARBA00004141"/>
    </source>
</evidence>
<dbReference type="NCBIfam" id="TIGR01197">
    <property type="entry name" value="nramp"/>
    <property type="match status" value="1"/>
</dbReference>
<evidence type="ECO:0000313" key="8">
    <source>
        <dbReference type="EMBL" id="KKB63220.1"/>
    </source>
</evidence>
<gene>
    <name evidence="8" type="ORF">WM40_12930</name>
</gene>
<dbReference type="GO" id="GO:0015293">
    <property type="term" value="F:symporter activity"/>
    <property type="evidence" value="ECO:0007669"/>
    <property type="project" value="UniProtKB-KW"/>
</dbReference>
<feature type="transmembrane region" description="Helical" evidence="7">
    <location>
        <begin position="344"/>
        <end position="367"/>
    </location>
</feature>
<keyword evidence="5 7" id="KW-1133">Transmembrane helix</keyword>
<evidence type="ECO:0000313" key="9">
    <source>
        <dbReference type="Proteomes" id="UP000033618"/>
    </source>
</evidence>
<proteinExistence type="predicted"/>
<dbReference type="InterPro" id="IPR001046">
    <property type="entry name" value="NRAMP_fam"/>
</dbReference>
<dbReference type="GO" id="GO:0005384">
    <property type="term" value="F:manganese ion transmembrane transporter activity"/>
    <property type="evidence" value="ECO:0007669"/>
    <property type="project" value="TreeGrafter"/>
</dbReference>
<protein>
    <submittedName>
        <fullName evidence="8">Manganese transporter</fullName>
    </submittedName>
</protein>
<feature type="transmembrane region" description="Helical" evidence="7">
    <location>
        <begin position="413"/>
        <end position="435"/>
    </location>
</feature>
<evidence type="ECO:0000256" key="5">
    <source>
        <dbReference type="ARBA" id="ARBA00022989"/>
    </source>
</evidence>
<feature type="transmembrane region" description="Helical" evidence="7">
    <location>
        <begin position="125"/>
        <end position="148"/>
    </location>
</feature>
<evidence type="ECO:0000256" key="2">
    <source>
        <dbReference type="ARBA" id="ARBA00022448"/>
    </source>
</evidence>
<feature type="transmembrane region" description="Helical" evidence="7">
    <location>
        <begin position="53"/>
        <end position="71"/>
    </location>
</feature>
<evidence type="ECO:0000256" key="3">
    <source>
        <dbReference type="ARBA" id="ARBA00022692"/>
    </source>
</evidence>
<comment type="subcellular location">
    <subcellularLocation>
        <location evidence="1">Membrane</location>
        <topology evidence="1">Multi-pass membrane protein</topology>
    </subcellularLocation>
</comment>
<keyword evidence="4" id="KW-0769">Symport</keyword>
<feature type="transmembrane region" description="Helical" evidence="7">
    <location>
        <begin position="388"/>
        <end position="407"/>
    </location>
</feature>
<feature type="transmembrane region" description="Helical" evidence="7">
    <location>
        <begin position="298"/>
        <end position="324"/>
    </location>
</feature>
<name>A0A0F5JZW9_9BURK</name>
<dbReference type="PRINTS" id="PR00447">
    <property type="entry name" value="NATRESASSCMP"/>
</dbReference>
<dbReference type="AlphaFoldDB" id="A0A0F5JZW9"/>
<dbReference type="RefSeq" id="WP_046153072.1">
    <property type="nucleotide sequence ID" value="NZ_CADFGU010000002.1"/>
</dbReference>
<reference evidence="8 9" key="1">
    <citation type="submission" date="2015-03" db="EMBL/GenBank/DDBJ databases">
        <title>Draft Genome Sequence of Burkholderia andropogonis type strain ICMP2807, isolated from Sorghum bicolor.</title>
        <authorList>
            <person name="Lopes-Santos L."/>
            <person name="Castro D.B."/>
            <person name="Ottoboni L.M."/>
            <person name="Park D."/>
            <person name="Weirc B.S."/>
            <person name="Destefano S.A."/>
        </authorList>
    </citation>
    <scope>NUCLEOTIDE SEQUENCE [LARGE SCALE GENOMIC DNA]</scope>
    <source>
        <strain evidence="8 9">ICMP2807</strain>
    </source>
</reference>
<feature type="transmembrane region" description="Helical" evidence="7">
    <location>
        <begin position="160"/>
        <end position="181"/>
    </location>
</feature>
<dbReference type="GO" id="GO:0015086">
    <property type="term" value="F:cadmium ion transmembrane transporter activity"/>
    <property type="evidence" value="ECO:0007669"/>
    <property type="project" value="TreeGrafter"/>
</dbReference>
<dbReference type="Pfam" id="PF01566">
    <property type="entry name" value="Nramp"/>
    <property type="match status" value="2"/>
</dbReference>
<dbReference type="EMBL" id="LAQU01000012">
    <property type="protein sequence ID" value="KKB63220.1"/>
    <property type="molecule type" value="Genomic_DNA"/>
</dbReference>
<feature type="transmembrane region" description="Helical" evidence="7">
    <location>
        <begin position="101"/>
        <end position="119"/>
    </location>
</feature>
<dbReference type="NCBIfam" id="NF037982">
    <property type="entry name" value="Nramp_1"/>
    <property type="match status" value="2"/>
</dbReference>
<evidence type="ECO:0000256" key="6">
    <source>
        <dbReference type="ARBA" id="ARBA00023136"/>
    </source>
</evidence>
<keyword evidence="2" id="KW-0813">Transport</keyword>
<evidence type="ECO:0000256" key="4">
    <source>
        <dbReference type="ARBA" id="ARBA00022847"/>
    </source>
</evidence>
<accession>A0A0F5JZW9</accession>